<keyword evidence="1" id="KW-0812">Transmembrane</keyword>
<gene>
    <name evidence="2" type="ORF">CWE23_07710</name>
</gene>
<keyword evidence="1" id="KW-0472">Membrane</keyword>
<dbReference type="EMBL" id="PIPS01000002">
    <property type="protein sequence ID" value="RUO43236.1"/>
    <property type="molecule type" value="Genomic_DNA"/>
</dbReference>
<name>A0AA94JDV2_9GAMM</name>
<protein>
    <recommendedName>
        <fullName evidence="4">PepSY-associated transmembrane protein</fullName>
    </recommendedName>
</protein>
<comment type="caution">
    <text evidence="2">The sequence shown here is derived from an EMBL/GenBank/DDBJ whole genome shotgun (WGS) entry which is preliminary data.</text>
</comment>
<dbReference type="RefSeq" id="WP_126819926.1">
    <property type="nucleotide sequence ID" value="NZ_PIPS01000002.1"/>
</dbReference>
<accession>A0AA94JDV2</accession>
<dbReference type="Proteomes" id="UP000286680">
    <property type="component" value="Unassembled WGS sequence"/>
</dbReference>
<keyword evidence="1" id="KW-1133">Transmembrane helix</keyword>
<evidence type="ECO:0000256" key="1">
    <source>
        <dbReference type="SAM" id="Phobius"/>
    </source>
</evidence>
<dbReference type="AlphaFoldDB" id="A0AA94JDV2"/>
<sequence>MQNTRVSRWRVWHRWLSLIFGLQMVIWAISGAYMVFFDLDYIHGDHLVRDIRESLPREGKVASLDKVLARYPDAQSMALETRWLNDRLRKVYSIDTTSGQLLIDAESLAVIDISERDIRALANRYYAQSQSSIESVTYLTDNPPAEISPRLLPVWQVNYDDFGNTSLYLSDTTGELLVKRHTFWRGFDIFWMLHIMDYDERVDIETWWLKAFIIGTFILLITGTVLLVYTVRFKTKPAGGPQ</sequence>
<evidence type="ECO:0000313" key="3">
    <source>
        <dbReference type="Proteomes" id="UP000286680"/>
    </source>
</evidence>
<keyword evidence="3" id="KW-1185">Reference proteome</keyword>
<reference evidence="3" key="1">
    <citation type="journal article" date="2018" name="Front. Microbiol.">
        <title>Genome-Based Analysis Reveals the Taxonomy and Diversity of the Family Idiomarinaceae.</title>
        <authorList>
            <person name="Liu Y."/>
            <person name="Lai Q."/>
            <person name="Shao Z."/>
        </authorList>
    </citation>
    <scope>NUCLEOTIDE SEQUENCE [LARGE SCALE GENOMIC DNA]</scope>
    <source>
        <strain evidence="3">SN-14</strain>
    </source>
</reference>
<evidence type="ECO:0008006" key="4">
    <source>
        <dbReference type="Google" id="ProtNLM"/>
    </source>
</evidence>
<feature type="transmembrane region" description="Helical" evidence="1">
    <location>
        <begin position="207"/>
        <end position="229"/>
    </location>
</feature>
<proteinExistence type="predicted"/>
<organism evidence="2 3">
    <name type="scientific">Idiomarina aquatica</name>
    <dbReference type="NCBI Taxonomy" id="1327752"/>
    <lineage>
        <taxon>Bacteria</taxon>
        <taxon>Pseudomonadati</taxon>
        <taxon>Pseudomonadota</taxon>
        <taxon>Gammaproteobacteria</taxon>
        <taxon>Alteromonadales</taxon>
        <taxon>Idiomarinaceae</taxon>
        <taxon>Idiomarina</taxon>
    </lineage>
</organism>
<evidence type="ECO:0000313" key="2">
    <source>
        <dbReference type="EMBL" id="RUO43236.1"/>
    </source>
</evidence>
<feature type="transmembrane region" description="Helical" evidence="1">
    <location>
        <begin position="12"/>
        <end position="36"/>
    </location>
</feature>